<sequence length="159" mass="17676">MKALVGSNPTPSASIMTFSFFRKTKKEPKNFREVLDCLKKLEKNISAITKDLDNLKSDFEFSIKKVGIIRYNPFSGIGGNQSFSIALLNGKNSGFVITGLYTREGSRVYAKSIKEGKSQFLLSEEEKEAIKRAQTQKIFNERAKKINNQAASGGGLRPC</sequence>
<evidence type="ECO:0000313" key="2">
    <source>
        <dbReference type="Proteomes" id="UP000230324"/>
    </source>
</evidence>
<dbReference type="EMBL" id="PEUV01000030">
    <property type="protein sequence ID" value="PIV12658.1"/>
    <property type="molecule type" value="Genomic_DNA"/>
</dbReference>
<dbReference type="Pfam" id="PF14584">
    <property type="entry name" value="DUF4446"/>
    <property type="match status" value="1"/>
</dbReference>
<reference evidence="2" key="1">
    <citation type="submission" date="2017-09" db="EMBL/GenBank/DDBJ databases">
        <title>Depth-based differentiation of microbial function through sediment-hosted aquifers and enrichment of novel symbionts in the deep terrestrial subsurface.</title>
        <authorList>
            <person name="Probst A.J."/>
            <person name="Ladd B."/>
            <person name="Jarett J.K."/>
            <person name="Geller-Mcgrath D.E."/>
            <person name="Sieber C.M.K."/>
            <person name="Emerson J.B."/>
            <person name="Anantharaman K."/>
            <person name="Thomas B.C."/>
            <person name="Malmstrom R."/>
            <person name="Stieglmeier M."/>
            <person name="Klingl A."/>
            <person name="Woyke T."/>
            <person name="Ryan C.M."/>
            <person name="Banfield J.F."/>
        </authorList>
    </citation>
    <scope>NUCLEOTIDE SEQUENCE [LARGE SCALE GENOMIC DNA]</scope>
</reference>
<dbReference type="AlphaFoldDB" id="A0A2M7BYD1"/>
<dbReference type="Proteomes" id="UP000230324">
    <property type="component" value="Unassembled WGS sequence"/>
</dbReference>
<organism evidence="1 2">
    <name type="scientific">Candidatus Nealsonbacteria bacterium CG03_land_8_20_14_0_80_36_12</name>
    <dbReference type="NCBI Taxonomy" id="1974701"/>
    <lineage>
        <taxon>Bacteria</taxon>
        <taxon>Candidatus Nealsoniibacteriota</taxon>
    </lineage>
</organism>
<evidence type="ECO:0000313" key="1">
    <source>
        <dbReference type="EMBL" id="PIV12658.1"/>
    </source>
</evidence>
<name>A0A2M7BYD1_9BACT</name>
<accession>A0A2M7BYD1</accession>
<gene>
    <name evidence="1" type="ORF">COS47_01520</name>
</gene>
<proteinExistence type="predicted"/>
<comment type="caution">
    <text evidence="1">The sequence shown here is derived from an EMBL/GenBank/DDBJ whole genome shotgun (WGS) entry which is preliminary data.</text>
</comment>
<protein>
    <recommendedName>
        <fullName evidence="3">DUF4446 domain-containing protein</fullName>
    </recommendedName>
</protein>
<dbReference type="InterPro" id="IPR027981">
    <property type="entry name" value="DUF4446"/>
</dbReference>
<evidence type="ECO:0008006" key="3">
    <source>
        <dbReference type="Google" id="ProtNLM"/>
    </source>
</evidence>